<dbReference type="InterPro" id="IPR002293">
    <property type="entry name" value="AA/rel_permease1"/>
</dbReference>
<feature type="transmembrane region" description="Helical" evidence="21">
    <location>
        <begin position="77"/>
        <end position="99"/>
    </location>
</feature>
<feature type="transmembrane region" description="Helical" evidence="21">
    <location>
        <begin position="447"/>
        <end position="467"/>
    </location>
</feature>
<evidence type="ECO:0000256" key="12">
    <source>
        <dbReference type="ARBA" id="ARBA00050407"/>
    </source>
</evidence>
<evidence type="ECO:0000256" key="4">
    <source>
        <dbReference type="ARBA" id="ARBA00022475"/>
    </source>
</evidence>
<keyword evidence="4" id="KW-1003">Cell membrane</keyword>
<evidence type="ECO:0000256" key="10">
    <source>
        <dbReference type="ARBA" id="ARBA00023157"/>
    </source>
</evidence>
<comment type="similarity">
    <text evidence="2">Belongs to the amino acid-polyamine-organocation (APC) superfamily. L-type amino acid transporter (LAT) (TC 2.A.3.8) family.</text>
</comment>
<comment type="catalytic activity">
    <reaction evidence="12">
        <text>L-cystine(out) + L-glutamate(in) = L-cystine(in) + L-glutamate(out)</text>
        <dbReference type="Rhea" id="RHEA:70995"/>
        <dbReference type="ChEBI" id="CHEBI:29985"/>
        <dbReference type="ChEBI" id="CHEBI:35491"/>
    </reaction>
</comment>
<sequence>MPQRSAAGADASANGGVPSRTDGTVPCGDRNGSSPQPKVQLKKKVTLLRGISMIIGTIIGAGIFISPKGILKHTGSVGMSLLVWCACGVLSLFGALSYAELGTSVKKSGGHYIYILEAFGPKIAFMMIWTELMAIRPAAAAVISLAFGRYILEPLFTPCRVPELAVKFATSLGMTSIMYLNSMSVTWSARLQVLMTFCKLTAISLIIVQGVIQLFRGETQNFEDAFKVDSVQLMGLPLAFYSGMYAYAGWFYLNFVVEEVNNPERTVPLAICISMAIVTCCYVMTNVAYYTVMSVDELLASDAVAVTFAEKLMGNFAVVVPVLVALSCYGSMNGGMFAVSRAFYAASREGHLPKILSMVHIRRHTPLPACPMMILLIFTSDIYSLLNFMSFLRWFFIGLTVVGLIYLRYTRPKMHRPFKVPIFIPATFSFTCFFMVFFSLYSDPLNTGIGFAITLTGIPAYCLFIGFKKKPRWLQKISDSINRSLQIILEVVPPDNLFGQRSAVIQCVWHVLLERLKARPALTKHSIPLHLPRLMRVLPFGLCESAPVVSLPLSALQQLDRGGRDGSDFSPLASYFNVYHEKPGGRAVVTVVTGSGSGEETRATTT</sequence>
<dbReference type="PANTHER" id="PTHR11785:SF323">
    <property type="entry name" value="CYSTINE_GLUTAMATE TRANSPORTER"/>
    <property type="match status" value="1"/>
</dbReference>
<keyword evidence="8 21" id="KW-1133">Transmembrane helix</keyword>
<keyword evidence="11" id="KW-0966">Cell projection</keyword>
<evidence type="ECO:0000313" key="22">
    <source>
        <dbReference type="EMBL" id="KAG9347197.1"/>
    </source>
</evidence>
<evidence type="ECO:0000256" key="7">
    <source>
        <dbReference type="ARBA" id="ARBA00022970"/>
    </source>
</evidence>
<accession>A0A8T2PEL9</accession>
<dbReference type="EMBL" id="JAFBMS010000014">
    <property type="protein sequence ID" value="KAG9347197.1"/>
    <property type="molecule type" value="Genomic_DNA"/>
</dbReference>
<reference evidence="22" key="1">
    <citation type="thesis" date="2021" institute="BYU ScholarsArchive" country="Provo, UT, USA">
        <title>Applications of and Algorithms for Genome Assembly and Genomic Analyses with an Emphasis on Marine Teleosts.</title>
        <authorList>
            <person name="Pickett B.D."/>
        </authorList>
    </citation>
    <scope>NUCLEOTIDE SEQUENCE</scope>
    <source>
        <strain evidence="22">HI-2016</strain>
    </source>
</reference>
<dbReference type="GO" id="GO:0031528">
    <property type="term" value="C:microvillus membrane"/>
    <property type="evidence" value="ECO:0007669"/>
    <property type="project" value="UniProtKB-SubCell"/>
</dbReference>
<keyword evidence="3" id="KW-0813">Transport</keyword>
<evidence type="ECO:0000256" key="14">
    <source>
        <dbReference type="ARBA" id="ARBA00051885"/>
    </source>
</evidence>
<evidence type="ECO:0000256" key="19">
    <source>
        <dbReference type="ARBA" id="ARBA00080978"/>
    </source>
</evidence>
<feature type="transmembrane region" description="Helical" evidence="21">
    <location>
        <begin position="421"/>
        <end position="441"/>
    </location>
</feature>
<feature type="transmembrane region" description="Helical" evidence="21">
    <location>
        <begin position="193"/>
        <end position="215"/>
    </location>
</feature>
<organism evidence="22 23">
    <name type="scientific">Albula glossodonta</name>
    <name type="common">roundjaw bonefish</name>
    <dbReference type="NCBI Taxonomy" id="121402"/>
    <lineage>
        <taxon>Eukaryota</taxon>
        <taxon>Metazoa</taxon>
        <taxon>Chordata</taxon>
        <taxon>Craniata</taxon>
        <taxon>Vertebrata</taxon>
        <taxon>Euteleostomi</taxon>
        <taxon>Actinopterygii</taxon>
        <taxon>Neopterygii</taxon>
        <taxon>Teleostei</taxon>
        <taxon>Albuliformes</taxon>
        <taxon>Albulidae</taxon>
        <taxon>Albula</taxon>
    </lineage>
</organism>
<evidence type="ECO:0000256" key="18">
    <source>
        <dbReference type="ARBA" id="ARBA00079117"/>
    </source>
</evidence>
<evidence type="ECO:0000256" key="6">
    <source>
        <dbReference type="ARBA" id="ARBA00022692"/>
    </source>
</evidence>
<comment type="subcellular location">
    <subcellularLocation>
        <location evidence="1">Cell projection</location>
        <location evidence="1">Microvillus membrane</location>
        <topology evidence="1">Multi-pass membrane protein</topology>
    </subcellularLocation>
</comment>
<evidence type="ECO:0000256" key="5">
    <source>
        <dbReference type="ARBA" id="ARBA00022553"/>
    </source>
</evidence>
<dbReference type="PANTHER" id="PTHR11785">
    <property type="entry name" value="AMINO ACID TRANSPORTER"/>
    <property type="match status" value="1"/>
</dbReference>
<dbReference type="Proteomes" id="UP000824540">
    <property type="component" value="Unassembled WGS sequence"/>
</dbReference>
<comment type="subunit">
    <text evidence="15">Disulfide-linked heterodimer with the amino acid transport protein SLC3A2/4F2hc; this interaction mediates cell membrane localization.</text>
</comment>
<evidence type="ECO:0000256" key="11">
    <source>
        <dbReference type="ARBA" id="ARBA00023273"/>
    </source>
</evidence>
<feature type="transmembrane region" description="Helical" evidence="21">
    <location>
        <begin position="365"/>
        <end position="385"/>
    </location>
</feature>
<keyword evidence="23" id="KW-1185">Reference proteome</keyword>
<name>A0A8T2PEL9_9TELE</name>
<dbReference type="GO" id="GO:0015811">
    <property type="term" value="P:L-cystine transport"/>
    <property type="evidence" value="ECO:0007669"/>
    <property type="project" value="UniProtKB-ARBA"/>
</dbReference>
<evidence type="ECO:0000256" key="8">
    <source>
        <dbReference type="ARBA" id="ARBA00022989"/>
    </source>
</evidence>
<protein>
    <recommendedName>
        <fullName evidence="16">Cystine/glutamate transporter</fullName>
    </recommendedName>
    <alternativeName>
        <fullName evidence="18">Amino acid transport system xc-</fullName>
    </alternativeName>
    <alternativeName>
        <fullName evidence="19">Solute carrier family 7 member 11</fullName>
    </alternativeName>
    <alternativeName>
        <fullName evidence="17">xCT</fullName>
    </alternativeName>
</protein>
<comment type="catalytic activity">
    <reaction evidence="13">
        <text>N-acetyl-L-cysteine(out) + L-glutamate(in) = N-acetyl-L-cysteine(in) + L-glutamate(out)</text>
        <dbReference type="Rhea" id="RHEA:74567"/>
        <dbReference type="ChEBI" id="CHEBI:29985"/>
        <dbReference type="ChEBI" id="CHEBI:78236"/>
    </reaction>
</comment>
<dbReference type="OrthoDB" id="10062876at2759"/>
<evidence type="ECO:0000256" key="1">
    <source>
        <dbReference type="ARBA" id="ARBA00004475"/>
    </source>
</evidence>
<comment type="catalytic activity">
    <reaction evidence="14">
        <text>an L-alpha-amino acid(in) + L-kynurenine(out) = an L-alpha-amino acid(out) + L-kynurenine(in)</text>
        <dbReference type="Rhea" id="RHEA:71191"/>
        <dbReference type="ChEBI" id="CHEBI:57959"/>
        <dbReference type="ChEBI" id="CHEBI:59869"/>
    </reaction>
</comment>
<feature type="region of interest" description="Disordered" evidence="20">
    <location>
        <begin position="1"/>
        <end position="38"/>
    </location>
</feature>
<comment type="caution">
    <text evidence="22">The sequence shown here is derived from an EMBL/GenBank/DDBJ whole genome shotgun (WGS) entry which is preliminary data.</text>
</comment>
<keyword evidence="7" id="KW-0029">Amino-acid transport</keyword>
<keyword evidence="6 21" id="KW-0812">Transmembrane</keyword>
<evidence type="ECO:0000313" key="23">
    <source>
        <dbReference type="Proteomes" id="UP000824540"/>
    </source>
</evidence>
<keyword evidence="10" id="KW-1015">Disulfide bond</keyword>
<feature type="transmembrane region" description="Helical" evidence="21">
    <location>
        <begin position="134"/>
        <end position="152"/>
    </location>
</feature>
<evidence type="ECO:0000256" key="13">
    <source>
        <dbReference type="ARBA" id="ARBA00051652"/>
    </source>
</evidence>
<proteinExistence type="inferred from homology"/>
<evidence type="ECO:0000256" key="21">
    <source>
        <dbReference type="SAM" id="Phobius"/>
    </source>
</evidence>
<evidence type="ECO:0000256" key="20">
    <source>
        <dbReference type="SAM" id="MobiDB-lite"/>
    </source>
</evidence>
<keyword evidence="5" id="KW-0597">Phosphoprotein</keyword>
<dbReference type="GO" id="GO:0015179">
    <property type="term" value="F:L-amino acid transmembrane transporter activity"/>
    <property type="evidence" value="ECO:0007669"/>
    <property type="project" value="TreeGrafter"/>
</dbReference>
<feature type="transmembrane region" description="Helical" evidence="21">
    <location>
        <begin position="111"/>
        <end position="129"/>
    </location>
</feature>
<evidence type="ECO:0000256" key="16">
    <source>
        <dbReference type="ARBA" id="ARBA00071314"/>
    </source>
</evidence>
<keyword evidence="9 21" id="KW-0472">Membrane</keyword>
<dbReference type="FunFam" id="1.20.1740.10:FF:000027">
    <property type="entry name" value="cystine/glutamate transporter isoform X1"/>
    <property type="match status" value="1"/>
</dbReference>
<dbReference type="Gene3D" id="1.20.1740.10">
    <property type="entry name" value="Amino acid/polyamine transporter I"/>
    <property type="match status" value="1"/>
</dbReference>
<dbReference type="InterPro" id="IPR050598">
    <property type="entry name" value="AminoAcid_Transporter"/>
</dbReference>
<feature type="transmembrane region" description="Helical" evidence="21">
    <location>
        <begin position="269"/>
        <end position="292"/>
    </location>
</feature>
<dbReference type="Pfam" id="PF13520">
    <property type="entry name" value="AA_permease_2"/>
    <property type="match status" value="1"/>
</dbReference>
<feature type="compositionally biased region" description="Low complexity" evidence="20">
    <location>
        <begin position="1"/>
        <end position="16"/>
    </location>
</feature>
<feature type="transmembrane region" description="Helical" evidence="21">
    <location>
        <begin position="47"/>
        <end position="65"/>
    </location>
</feature>
<dbReference type="GO" id="GO:0043067">
    <property type="term" value="P:regulation of programmed cell death"/>
    <property type="evidence" value="ECO:0007669"/>
    <property type="project" value="UniProtKB-ARBA"/>
</dbReference>
<dbReference type="GO" id="GO:0015813">
    <property type="term" value="P:L-glutamate transmembrane transport"/>
    <property type="evidence" value="ECO:0007669"/>
    <property type="project" value="UniProtKB-ARBA"/>
</dbReference>
<dbReference type="AlphaFoldDB" id="A0A8T2PEL9"/>
<evidence type="ECO:0000256" key="3">
    <source>
        <dbReference type="ARBA" id="ARBA00022448"/>
    </source>
</evidence>
<evidence type="ECO:0000256" key="9">
    <source>
        <dbReference type="ARBA" id="ARBA00023136"/>
    </source>
</evidence>
<gene>
    <name evidence="22" type="ORF">JZ751_006125</name>
</gene>
<feature type="transmembrane region" description="Helical" evidence="21">
    <location>
        <begin position="391"/>
        <end position="409"/>
    </location>
</feature>
<feature type="transmembrane region" description="Helical" evidence="21">
    <location>
        <begin position="235"/>
        <end position="257"/>
    </location>
</feature>
<evidence type="ECO:0000256" key="15">
    <source>
        <dbReference type="ARBA" id="ARBA00065438"/>
    </source>
</evidence>
<feature type="transmembrane region" description="Helical" evidence="21">
    <location>
        <begin position="312"/>
        <end position="344"/>
    </location>
</feature>
<evidence type="ECO:0000256" key="2">
    <source>
        <dbReference type="ARBA" id="ARBA00007040"/>
    </source>
</evidence>
<evidence type="ECO:0000256" key="17">
    <source>
        <dbReference type="ARBA" id="ARBA00078584"/>
    </source>
</evidence>